<gene>
    <name evidence="1" type="ORF">JL102_19490</name>
</gene>
<dbReference type="RefSeq" id="WP_202246138.1">
    <property type="nucleotide sequence ID" value="NZ_JAESIY010000012.1"/>
</dbReference>
<reference evidence="1" key="1">
    <citation type="submission" date="2021-01" db="EMBL/GenBank/DDBJ databases">
        <title>Fulvivirga kasyanovii gen. nov., sp nov., a novel member of the phylum Bacteroidetes isolated from seawater in a mussel farm.</title>
        <authorList>
            <person name="Zhao L.-H."/>
            <person name="Wang Z.-J."/>
        </authorList>
    </citation>
    <scope>NUCLEOTIDE SEQUENCE</scope>
    <source>
        <strain evidence="1">2943</strain>
    </source>
</reference>
<keyword evidence="2" id="KW-1185">Reference proteome</keyword>
<name>A0A937K2G3_9BACT</name>
<dbReference type="AlphaFoldDB" id="A0A937K2G3"/>
<organism evidence="1 2">
    <name type="scientific">Fulvivirga sediminis</name>
    <dbReference type="NCBI Taxonomy" id="2803949"/>
    <lineage>
        <taxon>Bacteria</taxon>
        <taxon>Pseudomonadati</taxon>
        <taxon>Bacteroidota</taxon>
        <taxon>Cytophagia</taxon>
        <taxon>Cytophagales</taxon>
        <taxon>Fulvivirgaceae</taxon>
        <taxon>Fulvivirga</taxon>
    </lineage>
</organism>
<proteinExistence type="predicted"/>
<sequence length="83" mass="9593">MDCISKKRCYDTPEQAEDALLGSHIRYNHSKNSGPINYYKCEHCGCYHLTSQGETNSALTSKNNKSKIKLAQEASYWEDKFRR</sequence>
<dbReference type="Proteomes" id="UP000659388">
    <property type="component" value="Unassembled WGS sequence"/>
</dbReference>
<accession>A0A937K2G3</accession>
<evidence type="ECO:0000313" key="2">
    <source>
        <dbReference type="Proteomes" id="UP000659388"/>
    </source>
</evidence>
<comment type="caution">
    <text evidence="1">The sequence shown here is derived from an EMBL/GenBank/DDBJ whole genome shotgun (WGS) entry which is preliminary data.</text>
</comment>
<evidence type="ECO:0000313" key="1">
    <source>
        <dbReference type="EMBL" id="MBL3658345.1"/>
    </source>
</evidence>
<protein>
    <submittedName>
        <fullName evidence="1">Uncharacterized protein</fullName>
    </submittedName>
</protein>
<dbReference type="EMBL" id="JAESIY010000012">
    <property type="protein sequence ID" value="MBL3658345.1"/>
    <property type="molecule type" value="Genomic_DNA"/>
</dbReference>